<evidence type="ECO:0000259" key="1">
    <source>
        <dbReference type="Pfam" id="PF00535"/>
    </source>
</evidence>
<dbReference type="EMBL" id="LBSX01000020">
    <property type="protein sequence ID" value="KKQ26865.1"/>
    <property type="molecule type" value="Genomic_DNA"/>
</dbReference>
<dbReference type="SUPFAM" id="SSF53448">
    <property type="entry name" value="Nucleotide-diphospho-sugar transferases"/>
    <property type="match status" value="1"/>
</dbReference>
<feature type="domain" description="Glycosyltransferase 2-like" evidence="1">
    <location>
        <begin position="3"/>
        <end position="168"/>
    </location>
</feature>
<dbReference type="GO" id="GO:0044010">
    <property type="term" value="P:single-species biofilm formation"/>
    <property type="evidence" value="ECO:0007669"/>
    <property type="project" value="TreeGrafter"/>
</dbReference>
<proteinExistence type="predicted"/>
<reference evidence="2 3" key="1">
    <citation type="journal article" date="2015" name="Nature">
        <title>rRNA introns, odd ribosomes, and small enigmatic genomes across a large radiation of phyla.</title>
        <authorList>
            <person name="Brown C.T."/>
            <person name="Hug L.A."/>
            <person name="Thomas B.C."/>
            <person name="Sharon I."/>
            <person name="Castelle C.J."/>
            <person name="Singh A."/>
            <person name="Wilkins M.J."/>
            <person name="Williams K.H."/>
            <person name="Banfield J.F."/>
        </authorList>
    </citation>
    <scope>NUCLEOTIDE SEQUENCE [LARGE SCALE GENOMIC DNA]</scope>
</reference>
<dbReference type="InterPro" id="IPR001173">
    <property type="entry name" value="Glyco_trans_2-like"/>
</dbReference>
<dbReference type="Proteomes" id="UP000034849">
    <property type="component" value="Unassembled WGS sequence"/>
</dbReference>
<evidence type="ECO:0000313" key="3">
    <source>
        <dbReference type="Proteomes" id="UP000034849"/>
    </source>
</evidence>
<protein>
    <submittedName>
        <fullName evidence="2">Glycosyl transferase, family 2</fullName>
    </submittedName>
</protein>
<dbReference type="PANTHER" id="PTHR43685:SF13">
    <property type="entry name" value="O ANTIGEN BIOSYNTHESIS RHAMNOSYLTRANSFERASE RFBN"/>
    <property type="match status" value="1"/>
</dbReference>
<dbReference type="InterPro" id="IPR029044">
    <property type="entry name" value="Nucleotide-diphossugar_trans"/>
</dbReference>
<dbReference type="Gene3D" id="3.90.550.10">
    <property type="entry name" value="Spore Coat Polysaccharide Biosynthesis Protein SpsA, Chain A"/>
    <property type="match status" value="1"/>
</dbReference>
<comment type="caution">
    <text evidence="2">The sequence shown here is derived from an EMBL/GenBank/DDBJ whole genome shotgun (WGS) entry which is preliminary data.</text>
</comment>
<dbReference type="AlphaFoldDB" id="A0A0G0GL45"/>
<sequence>MVSVIIPTLNAEAYIHNLIRVLQGQSVSCEIIIVDSSSSDNTVAIAESYGLKVIRIKRKDFDHGGTRNLAASNARGNVLVYLTQDALLEDTKCIENLVKPLSDPMVATSYGRQLPKTDANPVERFSRLFNYPSTESIKGIDDLPKLGVKTFFFSDVCSAIEKKKFEEVGGFPNRTIMNEDMFLAARLLQKGYKIAYSPKASVYHSHDYSLSIQFKRYFDIGVFFSRNRWIRDLAKPGREGVEYLKEEIKFLIADKELKWMPFAILEAAARFLGYRIGFFEKSFPLWLKKRISYNKNFWEK</sequence>
<organism evidence="2 3">
    <name type="scientific">Candidatus Magasanikbacteria bacterium GW2011_GWC2_37_14</name>
    <dbReference type="NCBI Taxonomy" id="1619046"/>
    <lineage>
        <taxon>Bacteria</taxon>
        <taxon>Candidatus Magasanikiibacteriota</taxon>
    </lineage>
</organism>
<name>A0A0G0GL45_9BACT</name>
<dbReference type="PATRIC" id="fig|1619046.3.peg.1014"/>
<accession>A0A0G0GL45</accession>
<keyword evidence="2" id="KW-0808">Transferase</keyword>
<dbReference type="InterPro" id="IPR050834">
    <property type="entry name" value="Glycosyltransf_2"/>
</dbReference>
<dbReference type="Pfam" id="PF00535">
    <property type="entry name" value="Glycos_transf_2"/>
    <property type="match status" value="1"/>
</dbReference>
<dbReference type="STRING" id="1619046.US42_C0020G0002"/>
<dbReference type="PANTHER" id="PTHR43685">
    <property type="entry name" value="GLYCOSYLTRANSFERASE"/>
    <property type="match status" value="1"/>
</dbReference>
<evidence type="ECO:0000313" key="2">
    <source>
        <dbReference type="EMBL" id="KKQ26865.1"/>
    </source>
</evidence>
<gene>
    <name evidence="2" type="ORF">US42_C0020G0002</name>
</gene>
<dbReference type="GO" id="GO:0016740">
    <property type="term" value="F:transferase activity"/>
    <property type="evidence" value="ECO:0007669"/>
    <property type="project" value="UniProtKB-KW"/>
</dbReference>